<dbReference type="Proteomes" id="UP001456524">
    <property type="component" value="Unassembled WGS sequence"/>
</dbReference>
<sequence>MRDGLDADDIWVMVEDELLATSQLFTQKLHQAEYHRMKRLVRAKNESKLRNMSRSVDLGAQMSIERQKMKEGITRAEKQAETLRDLDTENVEAVRNSEDSEDDATPWMFDPHLGGLMAGNPPSSSQQLAKLAGSKPKTRAAAGFRATDPKAMMETTATTTTQAASMKKSTMDGLAEEIERAAASDEEADSDDLDGYSFRRGSSKSVPPPLISKRDNDDPSHGQRQISDPLQRQRRPLSKRPLFEDESGGTSGIQNPRSTDTAARMSKLQPSPPSEQMPGASWRSRRARSVTSLWTSTEDVVTQSSTTTQNKKRREEVKGGKKSISVDEIPTFLF</sequence>
<feature type="compositionally biased region" description="Polar residues" evidence="1">
    <location>
        <begin position="289"/>
        <end position="309"/>
    </location>
</feature>
<feature type="compositionally biased region" description="Basic and acidic residues" evidence="1">
    <location>
        <begin position="212"/>
        <end position="221"/>
    </location>
</feature>
<keyword evidence="3" id="KW-1185">Reference proteome</keyword>
<evidence type="ECO:0000313" key="2">
    <source>
        <dbReference type="EMBL" id="KAK8166862.1"/>
    </source>
</evidence>
<feature type="compositionally biased region" description="Acidic residues" evidence="1">
    <location>
        <begin position="184"/>
        <end position="194"/>
    </location>
</feature>
<evidence type="ECO:0000256" key="1">
    <source>
        <dbReference type="SAM" id="MobiDB-lite"/>
    </source>
</evidence>
<proteinExistence type="predicted"/>
<gene>
    <name evidence="2" type="ORF">IWX90DRAFT_433995</name>
</gene>
<evidence type="ECO:0000313" key="3">
    <source>
        <dbReference type="Proteomes" id="UP001456524"/>
    </source>
</evidence>
<protein>
    <submittedName>
        <fullName evidence="2">Uncharacterized protein</fullName>
    </submittedName>
</protein>
<feature type="compositionally biased region" description="Low complexity" evidence="1">
    <location>
        <begin position="150"/>
        <end position="168"/>
    </location>
</feature>
<reference evidence="2 3" key="1">
    <citation type="journal article" date="2022" name="G3 (Bethesda)">
        <title>Enemy or ally: a genomic approach to elucidate the lifestyle of Phyllosticta citrichinaensis.</title>
        <authorList>
            <person name="Buijs V.A."/>
            <person name="Groenewald J.Z."/>
            <person name="Haridas S."/>
            <person name="LaButti K.M."/>
            <person name="Lipzen A."/>
            <person name="Martin F.M."/>
            <person name="Barry K."/>
            <person name="Grigoriev I.V."/>
            <person name="Crous P.W."/>
            <person name="Seidl M.F."/>
        </authorList>
    </citation>
    <scope>NUCLEOTIDE SEQUENCE [LARGE SCALE GENOMIC DNA]</scope>
    <source>
        <strain evidence="2 3">CBS 129764</strain>
    </source>
</reference>
<feature type="region of interest" description="Disordered" evidence="1">
    <location>
        <begin position="118"/>
        <end position="334"/>
    </location>
</feature>
<feature type="compositionally biased region" description="Polar residues" evidence="1">
    <location>
        <begin position="252"/>
        <end position="261"/>
    </location>
</feature>
<accession>A0ABR1XUA5</accession>
<comment type="caution">
    <text evidence="2">The sequence shown here is derived from an EMBL/GenBank/DDBJ whole genome shotgun (WGS) entry which is preliminary data.</text>
</comment>
<dbReference type="EMBL" id="JBBWUH010000005">
    <property type="protein sequence ID" value="KAK8166862.1"/>
    <property type="molecule type" value="Genomic_DNA"/>
</dbReference>
<name>A0ABR1XUA5_9PEZI</name>
<organism evidence="2 3">
    <name type="scientific">Phyllosticta citrichinensis</name>
    <dbReference type="NCBI Taxonomy" id="1130410"/>
    <lineage>
        <taxon>Eukaryota</taxon>
        <taxon>Fungi</taxon>
        <taxon>Dikarya</taxon>
        <taxon>Ascomycota</taxon>
        <taxon>Pezizomycotina</taxon>
        <taxon>Dothideomycetes</taxon>
        <taxon>Dothideomycetes incertae sedis</taxon>
        <taxon>Botryosphaeriales</taxon>
        <taxon>Phyllostictaceae</taxon>
        <taxon>Phyllosticta</taxon>
    </lineage>
</organism>